<evidence type="ECO:0000313" key="7">
    <source>
        <dbReference type="EMBL" id="KAK6145869.1"/>
    </source>
</evidence>
<feature type="compositionally biased region" description="Polar residues" evidence="5">
    <location>
        <begin position="447"/>
        <end position="461"/>
    </location>
</feature>
<dbReference type="SMART" id="SM00184">
    <property type="entry name" value="RING"/>
    <property type="match status" value="1"/>
</dbReference>
<dbReference type="Pfam" id="PF13639">
    <property type="entry name" value="zf-RING_2"/>
    <property type="match status" value="1"/>
</dbReference>
<dbReference type="Proteomes" id="UP001318860">
    <property type="component" value="Unassembled WGS sequence"/>
</dbReference>
<keyword evidence="3" id="KW-0862">Zinc</keyword>
<dbReference type="PANTHER" id="PTHR45931">
    <property type="entry name" value="SI:CH211-59O9.10"/>
    <property type="match status" value="1"/>
</dbReference>
<accession>A0ABR0WFK4</accession>
<reference evidence="7 8" key="1">
    <citation type="journal article" date="2021" name="Comput. Struct. Biotechnol. J.">
        <title>De novo genome assembly of the potent medicinal plant Rehmannia glutinosa using nanopore technology.</title>
        <authorList>
            <person name="Ma L."/>
            <person name="Dong C."/>
            <person name="Song C."/>
            <person name="Wang X."/>
            <person name="Zheng X."/>
            <person name="Niu Y."/>
            <person name="Chen S."/>
            <person name="Feng W."/>
        </authorList>
    </citation>
    <scope>NUCLEOTIDE SEQUENCE [LARGE SCALE GENOMIC DNA]</scope>
    <source>
        <strain evidence="7">DH-2019</strain>
    </source>
</reference>
<feature type="compositionally biased region" description="Low complexity" evidence="5">
    <location>
        <begin position="86"/>
        <end position="96"/>
    </location>
</feature>
<dbReference type="InterPro" id="IPR013083">
    <property type="entry name" value="Znf_RING/FYVE/PHD"/>
</dbReference>
<feature type="region of interest" description="Disordered" evidence="5">
    <location>
        <begin position="1"/>
        <end position="162"/>
    </location>
</feature>
<gene>
    <name evidence="7" type="ORF">DH2020_019738</name>
</gene>
<feature type="compositionally biased region" description="Basic and acidic residues" evidence="5">
    <location>
        <begin position="380"/>
        <end position="391"/>
    </location>
</feature>
<evidence type="ECO:0000256" key="3">
    <source>
        <dbReference type="ARBA" id="ARBA00022833"/>
    </source>
</evidence>
<evidence type="ECO:0000313" key="8">
    <source>
        <dbReference type="Proteomes" id="UP001318860"/>
    </source>
</evidence>
<proteinExistence type="predicted"/>
<name>A0ABR0WFK4_REHGL</name>
<keyword evidence="8" id="KW-1185">Reference proteome</keyword>
<evidence type="ECO:0000256" key="2">
    <source>
        <dbReference type="ARBA" id="ARBA00022771"/>
    </source>
</evidence>
<feature type="compositionally biased region" description="Polar residues" evidence="5">
    <location>
        <begin position="75"/>
        <end position="85"/>
    </location>
</feature>
<feature type="domain" description="RING-type" evidence="6">
    <location>
        <begin position="693"/>
        <end position="734"/>
    </location>
</feature>
<dbReference type="PANTHER" id="PTHR45931:SF25">
    <property type="entry name" value="E3 UBIQUITIN-PROTEIN LIGASE RLIM-LIKE ISOFORM X1"/>
    <property type="match status" value="1"/>
</dbReference>
<dbReference type="Gene3D" id="3.30.40.10">
    <property type="entry name" value="Zinc/RING finger domain, C3HC4 (zinc finger)"/>
    <property type="match status" value="1"/>
</dbReference>
<dbReference type="InterPro" id="IPR001841">
    <property type="entry name" value="Znf_RING"/>
</dbReference>
<feature type="compositionally biased region" description="Basic and acidic residues" evidence="5">
    <location>
        <begin position="1"/>
        <end position="17"/>
    </location>
</feature>
<dbReference type="InterPro" id="IPR051834">
    <property type="entry name" value="RING_finger_E3_ligase"/>
</dbReference>
<keyword evidence="2 4" id="KW-0863">Zinc-finger</keyword>
<organism evidence="7 8">
    <name type="scientific">Rehmannia glutinosa</name>
    <name type="common">Chinese foxglove</name>
    <dbReference type="NCBI Taxonomy" id="99300"/>
    <lineage>
        <taxon>Eukaryota</taxon>
        <taxon>Viridiplantae</taxon>
        <taxon>Streptophyta</taxon>
        <taxon>Embryophyta</taxon>
        <taxon>Tracheophyta</taxon>
        <taxon>Spermatophyta</taxon>
        <taxon>Magnoliopsida</taxon>
        <taxon>eudicotyledons</taxon>
        <taxon>Gunneridae</taxon>
        <taxon>Pentapetalae</taxon>
        <taxon>asterids</taxon>
        <taxon>lamiids</taxon>
        <taxon>Lamiales</taxon>
        <taxon>Orobanchaceae</taxon>
        <taxon>Rehmannieae</taxon>
        <taxon>Rehmannia</taxon>
    </lineage>
</organism>
<feature type="region of interest" description="Disordered" evidence="5">
    <location>
        <begin position="255"/>
        <end position="277"/>
    </location>
</feature>
<dbReference type="InterPro" id="IPR011016">
    <property type="entry name" value="Znf_RING-CH"/>
</dbReference>
<evidence type="ECO:0000256" key="4">
    <source>
        <dbReference type="PROSITE-ProRule" id="PRU00175"/>
    </source>
</evidence>
<comment type="caution">
    <text evidence="7">The sequence shown here is derived from an EMBL/GenBank/DDBJ whole genome shotgun (WGS) entry which is preliminary data.</text>
</comment>
<feature type="region of interest" description="Disordered" evidence="5">
    <location>
        <begin position="380"/>
        <end position="401"/>
    </location>
</feature>
<dbReference type="SMART" id="SM00744">
    <property type="entry name" value="RINGv"/>
    <property type="match status" value="1"/>
</dbReference>
<protein>
    <recommendedName>
        <fullName evidence="6">RING-type domain-containing protein</fullName>
    </recommendedName>
</protein>
<dbReference type="PROSITE" id="PS50089">
    <property type="entry name" value="ZF_RING_2"/>
    <property type="match status" value="1"/>
</dbReference>
<dbReference type="SUPFAM" id="SSF57850">
    <property type="entry name" value="RING/U-box"/>
    <property type="match status" value="1"/>
</dbReference>
<sequence length="738" mass="81881">MDQMDIDHPVDVPDTPDRSTTQGINRRNGVEEESRSPSMHRHSRQQKILKEGSEDQPMVIDSGSRGFMHPPKCSRSFNNSRHPNISTASSLASSSSRTHLFRKGVTEKNPSHDSVHNHHPRSVRPSCISKSSSHDDDFVDPTERNLRRPVTGNASPSGFPGNNFAEFRKRSGLANGANFPTTSRASEETNNMSRVGLSVDFLEGVEFVGSIQEKPGSGGFLPTDTVASPRVHKQKRLVRNGCISPNNIAKAKQLTDRDSNGSVAVAHNGSKPSSAPPILVDINELVAEGSDSYTGKGKGVVTHPCSSKGPDFNYKNLHSRSSINFNEKAIGTSDNRGAGKSVEESSGWRSTRNRTREMNIPPLDEELHVMREMDTLRYSSQHHENRLERSGKGVGVANGDDKGPKLISSELGRTQPLKEPVSHHRTRLGRLNGSRSTSNALIKRQKQGTTSNSCGECSTSVPDDPEVVNLEQIIEVDEFSPQLRRDAHDEEARARQLEADERLARELQEQLYNEMPVFGVGEVDEHMSLALQHQDDRNHGFSRARNPALDAYDRCNFQHQSDMLKINRWITSRTLQGYTSSITGLEAKLEVDATFSSESDNLDDNRCMTLRSSKVNYQGLDEARMHILGALEEFSEMGLSAGILQPQRDFNENDYEMLLALDDNNDQHGGASVHQINGLPQSTVQSENFEETCAICLETPTIGDTIRHLPCLHKFHKDCIDPWLRRKTSCPVCKSSVT</sequence>
<feature type="region of interest" description="Disordered" evidence="5">
    <location>
        <begin position="329"/>
        <end position="354"/>
    </location>
</feature>
<feature type="compositionally biased region" description="Basic and acidic residues" evidence="5">
    <location>
        <begin position="132"/>
        <end position="146"/>
    </location>
</feature>
<feature type="region of interest" description="Disordered" evidence="5">
    <location>
        <begin position="415"/>
        <end position="463"/>
    </location>
</feature>
<evidence type="ECO:0000256" key="1">
    <source>
        <dbReference type="ARBA" id="ARBA00022723"/>
    </source>
</evidence>
<evidence type="ECO:0000259" key="6">
    <source>
        <dbReference type="PROSITE" id="PS50089"/>
    </source>
</evidence>
<keyword evidence="1" id="KW-0479">Metal-binding</keyword>
<dbReference type="EMBL" id="JABTTQ020000011">
    <property type="protein sequence ID" value="KAK6145869.1"/>
    <property type="molecule type" value="Genomic_DNA"/>
</dbReference>
<feature type="compositionally biased region" description="Basic residues" evidence="5">
    <location>
        <begin position="38"/>
        <end position="47"/>
    </location>
</feature>
<evidence type="ECO:0000256" key="5">
    <source>
        <dbReference type="SAM" id="MobiDB-lite"/>
    </source>
</evidence>
<feature type="compositionally biased region" description="Basic and acidic residues" evidence="5">
    <location>
        <begin position="104"/>
        <end position="116"/>
    </location>
</feature>
<dbReference type="CDD" id="cd16454">
    <property type="entry name" value="RING-H2_PA-TM-RING"/>
    <property type="match status" value="1"/>
</dbReference>